<comment type="caution">
    <text evidence="4">Lacks conserved residue(s) required for the propagation of feature annotation.</text>
</comment>
<dbReference type="InterPro" id="IPR023512">
    <property type="entry name" value="Deaminase_MtaD/DadD"/>
</dbReference>
<dbReference type="Gene3D" id="2.30.40.10">
    <property type="entry name" value="Urease, subunit C, domain 1"/>
    <property type="match status" value="1"/>
</dbReference>
<comment type="caution">
    <text evidence="6">The sequence shown here is derived from an EMBL/GenBank/DDBJ whole genome shotgun (WGS) entry which is preliminary data.</text>
</comment>
<feature type="binding site" evidence="4">
    <location>
        <position position="185"/>
    </location>
    <ligand>
        <name>substrate</name>
    </ligand>
</feature>
<dbReference type="InterPro" id="IPR011059">
    <property type="entry name" value="Metal-dep_hydrolase_composite"/>
</dbReference>
<dbReference type="GO" id="GO:0050270">
    <property type="term" value="F:S-adenosylhomocysteine deaminase activity"/>
    <property type="evidence" value="ECO:0007669"/>
    <property type="project" value="UniProtKB-UniRule"/>
</dbReference>
<evidence type="ECO:0000256" key="2">
    <source>
        <dbReference type="ARBA" id="ARBA00022801"/>
    </source>
</evidence>
<dbReference type="GO" id="GO:0046872">
    <property type="term" value="F:metal ion binding"/>
    <property type="evidence" value="ECO:0007669"/>
    <property type="project" value="UniProtKB-KW"/>
</dbReference>
<feature type="binding site" evidence="4">
    <location>
        <position position="95"/>
    </location>
    <ligand>
        <name>substrate</name>
    </ligand>
</feature>
<dbReference type="HAMAP" id="MF_01281">
    <property type="entry name" value="MTA_SAH_deamin"/>
    <property type="match status" value="1"/>
</dbReference>
<keyword evidence="2 4" id="KW-0378">Hydrolase</keyword>
<dbReference type="EC" id="3.5.4.31" evidence="4"/>
<dbReference type="EC" id="3.5.4.28" evidence="4"/>
<dbReference type="OrthoDB" id="9807210at2"/>
<feature type="binding site" evidence="4">
    <location>
        <position position="215"/>
    </location>
    <ligand>
        <name>substrate</name>
    </ligand>
</feature>
<dbReference type="InterPro" id="IPR032466">
    <property type="entry name" value="Metal_Hydrolase"/>
</dbReference>
<dbReference type="SUPFAM" id="SSF51338">
    <property type="entry name" value="Composite domain of metallo-dependent hydrolases"/>
    <property type="match status" value="1"/>
</dbReference>
<proteinExistence type="inferred from homology"/>
<evidence type="ECO:0000313" key="6">
    <source>
        <dbReference type="EMBL" id="RXE59978.1"/>
    </source>
</evidence>
<feature type="binding site" evidence="4">
    <location>
        <position position="147"/>
    </location>
    <ligand>
        <name>substrate</name>
    </ligand>
</feature>
<name>A0A4Q0I6Q3_9FIRM</name>
<comment type="function">
    <text evidence="4">Catalyzes the deamination of 5-methylthioadenosine and S-adenosyl-L-homocysteine into 5-methylthioinosine and S-inosyl-L-homocysteine, respectively. Is also able to deaminate adenosine.</text>
</comment>
<dbReference type="InterPro" id="IPR006680">
    <property type="entry name" value="Amidohydro-rel"/>
</dbReference>
<keyword evidence="7" id="KW-1185">Reference proteome</keyword>
<comment type="catalytic activity">
    <reaction evidence="4">
        <text>S-methyl-5'-thioadenosine + H2O + H(+) = S-methyl-5'-thioinosine + NH4(+)</text>
        <dbReference type="Rhea" id="RHEA:25025"/>
        <dbReference type="ChEBI" id="CHEBI:15377"/>
        <dbReference type="ChEBI" id="CHEBI:15378"/>
        <dbReference type="ChEBI" id="CHEBI:17509"/>
        <dbReference type="ChEBI" id="CHEBI:28938"/>
        <dbReference type="ChEBI" id="CHEBI:48595"/>
        <dbReference type="EC" id="3.5.4.31"/>
    </reaction>
</comment>
<comment type="similarity">
    <text evidence="4">Belongs to the metallo-dependent hydrolases superfamily. MTA/SAH deaminase family.</text>
</comment>
<gene>
    <name evidence="4" type="primary">mtaD</name>
    <name evidence="6" type="ORF">EFD62_04290</name>
</gene>
<sequence length="431" mass="47382">MNILIKNADIITCNDSKNVLHDAFLGIKDGYIDFIDTNEDTARDFRADQVIDAKGKVVMPGFVNAHTHSGMTILRNFGNDLALEEWLFGNVLPVEEKLTPEDIYWGTLLGIAEMIRTGTTTFADMYLHMEEVAKAVSETGIRANLCRSPLKDGNGSVDDAIRCFEYFKKWNNSFNGRIKVYVEVHSVYLFDEPSLRMSAEIAKQINTGIHIHVLETLKEREDSIKKYGMSPAEICYETGIFDVPVIAAHCVHLSDRDMEIIKEKGVNVIHNPTSNLKLGSGIAKVDEMLKNGINVALGTDGAASNNNLNMMEEMHLAALIHKGVHMDPTLIGASSALKMATVNGAKALGFEGEIGEVSKGMKADLILIDMDKAHLCPVNDIAAAVVYSAQAADVDTVIIDGNIVMEKGELKTIDEEKVKFNVKEIAKKVLK</sequence>
<evidence type="ECO:0000256" key="1">
    <source>
        <dbReference type="ARBA" id="ARBA00022723"/>
    </source>
</evidence>
<dbReference type="RefSeq" id="WP_069193356.1">
    <property type="nucleotide sequence ID" value="NZ_RLII01000003.1"/>
</dbReference>
<dbReference type="GO" id="GO:0090614">
    <property type="term" value="F:5'-methylthioadenosine deaminase activity"/>
    <property type="evidence" value="ECO:0007669"/>
    <property type="project" value="UniProtKB-UniRule"/>
</dbReference>
<protein>
    <recommendedName>
        <fullName evidence="4">5-methylthioadenosine/S-adenosylhomocysteine deaminase</fullName>
        <shortName evidence="4">MTA/SAH deaminase</shortName>
        <ecNumber evidence="4">3.5.4.28</ecNumber>
        <ecNumber evidence="4">3.5.4.31</ecNumber>
    </recommendedName>
</protein>
<dbReference type="CDD" id="cd01298">
    <property type="entry name" value="ATZ_TRZ_like"/>
    <property type="match status" value="1"/>
</dbReference>
<reference evidence="7" key="1">
    <citation type="submission" date="2018-11" db="EMBL/GenBank/DDBJ databases">
        <title>Genome sequencing of a novel mesophilic and cellulolytic organism within the genus Hungateiclostridium.</title>
        <authorList>
            <person name="Rettenmaier R."/>
            <person name="Liebl W."/>
            <person name="Zverlov V."/>
        </authorList>
    </citation>
    <scope>NUCLEOTIDE SEQUENCE [LARGE SCALE GENOMIC DNA]</scope>
    <source>
        <strain evidence="7">N2K1</strain>
    </source>
</reference>
<keyword evidence="3 4" id="KW-0862">Zinc</keyword>
<comment type="catalytic activity">
    <reaction evidence="4">
        <text>S-adenosyl-L-homocysteine + H2O + H(+) = S-inosyl-L-homocysteine + NH4(+)</text>
        <dbReference type="Rhea" id="RHEA:20716"/>
        <dbReference type="ChEBI" id="CHEBI:15377"/>
        <dbReference type="ChEBI" id="CHEBI:15378"/>
        <dbReference type="ChEBI" id="CHEBI:28938"/>
        <dbReference type="ChEBI" id="CHEBI:57856"/>
        <dbReference type="ChEBI" id="CHEBI:57985"/>
        <dbReference type="EC" id="3.5.4.28"/>
    </reaction>
</comment>
<evidence type="ECO:0000259" key="5">
    <source>
        <dbReference type="Pfam" id="PF01979"/>
    </source>
</evidence>
<feature type="binding site" evidence="4">
    <location>
        <position position="212"/>
    </location>
    <ligand>
        <name>Zn(2+)</name>
        <dbReference type="ChEBI" id="CHEBI:29105"/>
    </ligand>
</feature>
<dbReference type="InterPro" id="IPR050287">
    <property type="entry name" value="MTA/SAH_deaminase"/>
</dbReference>
<feature type="binding site" evidence="4">
    <location>
        <position position="66"/>
    </location>
    <ligand>
        <name>Zn(2+)</name>
        <dbReference type="ChEBI" id="CHEBI:29105"/>
    </ligand>
</feature>
<dbReference type="AlphaFoldDB" id="A0A4Q0I6Q3"/>
<dbReference type="Gene3D" id="3.20.20.140">
    <property type="entry name" value="Metal-dependent hydrolases"/>
    <property type="match status" value="1"/>
</dbReference>
<dbReference type="Pfam" id="PF01979">
    <property type="entry name" value="Amidohydro_1"/>
    <property type="match status" value="1"/>
</dbReference>
<keyword evidence="1 4" id="KW-0479">Metal-binding</keyword>
<accession>A0A4Q0I6Q3</accession>
<dbReference type="EMBL" id="RLII01000003">
    <property type="protein sequence ID" value="RXE59978.1"/>
    <property type="molecule type" value="Genomic_DNA"/>
</dbReference>
<feature type="domain" description="Amidohydrolase-related" evidence="5">
    <location>
        <begin position="57"/>
        <end position="404"/>
    </location>
</feature>
<feature type="binding site" evidence="4">
    <location>
        <position position="300"/>
    </location>
    <ligand>
        <name>Zn(2+)</name>
        <dbReference type="ChEBI" id="CHEBI:29105"/>
    </ligand>
</feature>
<comment type="cofactor">
    <cofactor evidence="4">
        <name>Zn(2+)</name>
        <dbReference type="ChEBI" id="CHEBI:29105"/>
    </cofactor>
    <text evidence="4">Binds 1 zinc ion per subunit.</text>
</comment>
<dbReference type="PANTHER" id="PTHR43794">
    <property type="entry name" value="AMINOHYDROLASE SSNA-RELATED"/>
    <property type="match status" value="1"/>
</dbReference>
<feature type="binding site" evidence="4">
    <location>
        <position position="68"/>
    </location>
    <ligand>
        <name>Zn(2+)</name>
        <dbReference type="ChEBI" id="CHEBI:29105"/>
    </ligand>
</feature>
<dbReference type="PANTHER" id="PTHR43794:SF11">
    <property type="entry name" value="AMIDOHYDROLASE-RELATED DOMAIN-CONTAINING PROTEIN"/>
    <property type="match status" value="1"/>
</dbReference>
<dbReference type="SUPFAM" id="SSF51556">
    <property type="entry name" value="Metallo-dependent hydrolases"/>
    <property type="match status" value="1"/>
</dbReference>
<feature type="binding site" evidence="4">
    <location>
        <position position="300"/>
    </location>
    <ligand>
        <name>substrate</name>
    </ligand>
</feature>
<evidence type="ECO:0000256" key="3">
    <source>
        <dbReference type="ARBA" id="ARBA00022833"/>
    </source>
</evidence>
<dbReference type="Proteomes" id="UP000289166">
    <property type="component" value="Unassembled WGS sequence"/>
</dbReference>
<evidence type="ECO:0000313" key="7">
    <source>
        <dbReference type="Proteomes" id="UP000289166"/>
    </source>
</evidence>
<organism evidence="6 7">
    <name type="scientific">Acetivibrio mesophilus</name>
    <dbReference type="NCBI Taxonomy" id="2487273"/>
    <lineage>
        <taxon>Bacteria</taxon>
        <taxon>Bacillati</taxon>
        <taxon>Bacillota</taxon>
        <taxon>Clostridia</taxon>
        <taxon>Eubacteriales</taxon>
        <taxon>Oscillospiraceae</taxon>
        <taxon>Acetivibrio</taxon>
    </lineage>
</organism>
<dbReference type="FunFam" id="3.20.20.140:FF:000014">
    <property type="entry name" value="5-methylthioadenosine/S-adenosylhomocysteine deaminase"/>
    <property type="match status" value="1"/>
</dbReference>
<evidence type="ECO:0000256" key="4">
    <source>
        <dbReference type="HAMAP-Rule" id="MF_01281"/>
    </source>
</evidence>